<name>A0ABP4PTJ6_9ACTN</name>
<gene>
    <name evidence="2" type="ORF">GCM10009789_43440</name>
</gene>
<evidence type="ECO:0000313" key="3">
    <source>
        <dbReference type="Proteomes" id="UP001500393"/>
    </source>
</evidence>
<proteinExistence type="predicted"/>
<dbReference type="Proteomes" id="UP001500393">
    <property type="component" value="Unassembled WGS sequence"/>
</dbReference>
<evidence type="ECO:0000256" key="1">
    <source>
        <dbReference type="SAM" id="MobiDB-lite"/>
    </source>
</evidence>
<evidence type="ECO:0000313" key="2">
    <source>
        <dbReference type="EMBL" id="GAA1585076.1"/>
    </source>
</evidence>
<comment type="caution">
    <text evidence="2">The sequence shown here is derived from an EMBL/GenBank/DDBJ whole genome shotgun (WGS) entry which is preliminary data.</text>
</comment>
<reference evidence="3" key="1">
    <citation type="journal article" date="2019" name="Int. J. Syst. Evol. Microbiol.">
        <title>The Global Catalogue of Microorganisms (GCM) 10K type strain sequencing project: providing services to taxonomists for standard genome sequencing and annotation.</title>
        <authorList>
            <consortium name="The Broad Institute Genomics Platform"/>
            <consortium name="The Broad Institute Genome Sequencing Center for Infectious Disease"/>
            <person name="Wu L."/>
            <person name="Ma J."/>
        </authorList>
    </citation>
    <scope>NUCLEOTIDE SEQUENCE [LARGE SCALE GENOMIC DNA]</scope>
    <source>
        <strain evidence="3">JCM 14969</strain>
    </source>
</reference>
<dbReference type="EMBL" id="BAAAOS010000028">
    <property type="protein sequence ID" value="GAA1585076.1"/>
    <property type="molecule type" value="Genomic_DNA"/>
</dbReference>
<feature type="region of interest" description="Disordered" evidence="1">
    <location>
        <begin position="80"/>
        <end position="105"/>
    </location>
</feature>
<keyword evidence="3" id="KW-1185">Reference proteome</keyword>
<feature type="compositionally biased region" description="Pro residues" evidence="1">
    <location>
        <begin position="80"/>
        <end position="91"/>
    </location>
</feature>
<accession>A0ABP4PTJ6</accession>
<protein>
    <submittedName>
        <fullName evidence="2">Uncharacterized protein</fullName>
    </submittedName>
</protein>
<organism evidence="2 3">
    <name type="scientific">Kribbella sancticallisti</name>
    <dbReference type="NCBI Taxonomy" id="460087"/>
    <lineage>
        <taxon>Bacteria</taxon>
        <taxon>Bacillati</taxon>
        <taxon>Actinomycetota</taxon>
        <taxon>Actinomycetes</taxon>
        <taxon>Propionibacteriales</taxon>
        <taxon>Kribbellaceae</taxon>
        <taxon>Kribbella</taxon>
    </lineage>
</organism>
<sequence>MFKVSMTRNFVMHRRAKDEPKALFGEQRLWHTFALELAMQACLVKHLGESDNARLLARIARMPRFHSVVPNLTYYYNPPAPAPPMSDPAPEPGQRAVTTKGNASLAPARHEGWLRRLIRNAAKRLR</sequence>